<comment type="caution">
    <text evidence="1">The sequence shown here is derived from an EMBL/GenBank/DDBJ whole genome shotgun (WGS) entry which is preliminary data.</text>
</comment>
<reference evidence="1" key="1">
    <citation type="submission" date="2020-08" db="EMBL/GenBank/DDBJ databases">
        <title>Genome public.</title>
        <authorList>
            <person name="Liu C."/>
            <person name="Sun Q."/>
        </authorList>
    </citation>
    <scope>NUCLEOTIDE SEQUENCE</scope>
    <source>
        <strain evidence="1">NSJ-12</strain>
    </source>
</reference>
<name>A0A926EEH3_9FIRM</name>
<sequence length="151" mass="16532">MRKVLVLLLSIMLLGIVGCNVESGMDIPDLEVMYKGEVIEVMKGGYNWTTKSGLWGEESVIVDEASPEDIAKGMEGNRVPVGAKLDLVFSKEPISFKVVNWGEPGECQLTAAPNTLTIPEEEGTYIIEVIGEWKEGQVSCTFKISGHKNKD</sequence>
<evidence type="ECO:0000313" key="2">
    <source>
        <dbReference type="Proteomes" id="UP000655830"/>
    </source>
</evidence>
<evidence type="ECO:0008006" key="3">
    <source>
        <dbReference type="Google" id="ProtNLM"/>
    </source>
</evidence>
<accession>A0A926EEH3</accession>
<dbReference type="RefSeq" id="WP_249331928.1">
    <property type="nucleotide sequence ID" value="NZ_JACRSY010000005.1"/>
</dbReference>
<evidence type="ECO:0000313" key="1">
    <source>
        <dbReference type="EMBL" id="MBC8578818.1"/>
    </source>
</evidence>
<dbReference type="Proteomes" id="UP000655830">
    <property type="component" value="Unassembled WGS sequence"/>
</dbReference>
<protein>
    <recommendedName>
        <fullName evidence="3">Lipoprotein</fullName>
    </recommendedName>
</protein>
<proteinExistence type="predicted"/>
<keyword evidence="2" id="KW-1185">Reference proteome</keyword>
<organism evidence="1 2">
    <name type="scientific">Zhenhengia yiwuensis</name>
    <dbReference type="NCBI Taxonomy" id="2763666"/>
    <lineage>
        <taxon>Bacteria</taxon>
        <taxon>Bacillati</taxon>
        <taxon>Bacillota</taxon>
        <taxon>Clostridia</taxon>
        <taxon>Lachnospirales</taxon>
        <taxon>Lachnospiraceae</taxon>
        <taxon>Zhenhengia</taxon>
    </lineage>
</organism>
<dbReference type="AlphaFoldDB" id="A0A926EEH3"/>
<gene>
    <name evidence="1" type="ORF">H8718_04640</name>
</gene>
<dbReference type="PROSITE" id="PS51257">
    <property type="entry name" value="PROKAR_LIPOPROTEIN"/>
    <property type="match status" value="1"/>
</dbReference>
<dbReference type="EMBL" id="JACRSY010000005">
    <property type="protein sequence ID" value="MBC8578818.1"/>
    <property type="molecule type" value="Genomic_DNA"/>
</dbReference>